<dbReference type="Proteomes" id="UP001153328">
    <property type="component" value="Unassembled WGS sequence"/>
</dbReference>
<dbReference type="EMBL" id="CAJVAX010000019">
    <property type="protein sequence ID" value="CAG7651758.1"/>
    <property type="molecule type" value="Genomic_DNA"/>
</dbReference>
<feature type="transmembrane region" description="Helical" evidence="7">
    <location>
        <begin position="338"/>
        <end position="359"/>
    </location>
</feature>
<evidence type="ECO:0000256" key="5">
    <source>
        <dbReference type="ARBA" id="ARBA00023136"/>
    </source>
</evidence>
<keyword evidence="9" id="KW-1185">Reference proteome</keyword>
<dbReference type="GO" id="GO:0005886">
    <property type="term" value="C:plasma membrane"/>
    <property type="evidence" value="ECO:0007669"/>
    <property type="project" value="TreeGrafter"/>
</dbReference>
<reference evidence="8" key="1">
    <citation type="submission" date="2021-06" db="EMBL/GenBank/DDBJ databases">
        <authorList>
            <person name="Arsene-Ploetze F."/>
        </authorList>
    </citation>
    <scope>NUCLEOTIDE SEQUENCE</scope>
    <source>
        <strain evidence="8">SBRY1</strain>
    </source>
</reference>
<evidence type="ECO:0000256" key="3">
    <source>
        <dbReference type="ARBA" id="ARBA00022960"/>
    </source>
</evidence>
<dbReference type="InterPro" id="IPR001182">
    <property type="entry name" value="FtsW/RodA"/>
</dbReference>
<evidence type="ECO:0000256" key="2">
    <source>
        <dbReference type="ARBA" id="ARBA00022692"/>
    </source>
</evidence>
<feature type="transmembrane region" description="Helical" evidence="7">
    <location>
        <begin position="113"/>
        <end position="130"/>
    </location>
</feature>
<dbReference type="Pfam" id="PF01098">
    <property type="entry name" value="FTSW_RODA_SPOVE"/>
    <property type="match status" value="1"/>
</dbReference>
<feature type="transmembrane region" description="Helical" evidence="7">
    <location>
        <begin position="51"/>
        <end position="69"/>
    </location>
</feature>
<feature type="transmembrane region" description="Helical" evidence="7">
    <location>
        <begin position="240"/>
        <end position="256"/>
    </location>
</feature>
<evidence type="ECO:0000313" key="8">
    <source>
        <dbReference type="EMBL" id="CAG7651758.1"/>
    </source>
</evidence>
<dbReference type="GO" id="GO:0015648">
    <property type="term" value="F:lipid-linked peptidoglycan transporter activity"/>
    <property type="evidence" value="ECO:0007669"/>
    <property type="project" value="TreeGrafter"/>
</dbReference>
<dbReference type="PANTHER" id="PTHR30474">
    <property type="entry name" value="CELL CYCLE PROTEIN"/>
    <property type="match status" value="1"/>
</dbReference>
<comment type="subcellular location">
    <subcellularLocation>
        <location evidence="1">Membrane</location>
        <topology evidence="1">Multi-pass membrane protein</topology>
    </subcellularLocation>
</comment>
<feature type="transmembrane region" description="Helical" evidence="7">
    <location>
        <begin position="81"/>
        <end position="98"/>
    </location>
</feature>
<feature type="transmembrane region" description="Helical" evidence="7">
    <location>
        <begin position="380"/>
        <end position="407"/>
    </location>
</feature>
<feature type="region of interest" description="Disordered" evidence="6">
    <location>
        <begin position="439"/>
        <end position="460"/>
    </location>
</feature>
<dbReference type="GO" id="GO:0032153">
    <property type="term" value="C:cell division site"/>
    <property type="evidence" value="ECO:0007669"/>
    <property type="project" value="TreeGrafter"/>
</dbReference>
<dbReference type="GO" id="GO:0051301">
    <property type="term" value="P:cell division"/>
    <property type="evidence" value="ECO:0007669"/>
    <property type="project" value="InterPro"/>
</dbReference>
<feature type="transmembrane region" description="Helical" evidence="7">
    <location>
        <begin position="261"/>
        <end position="279"/>
    </location>
</feature>
<keyword evidence="3" id="KW-0133">Cell shape</keyword>
<dbReference type="AlphaFoldDB" id="A0A9W4MFB9"/>
<dbReference type="GO" id="GO:0008360">
    <property type="term" value="P:regulation of cell shape"/>
    <property type="evidence" value="ECO:0007669"/>
    <property type="project" value="UniProtKB-KW"/>
</dbReference>
<keyword evidence="2 7" id="KW-0812">Transmembrane</keyword>
<evidence type="ECO:0000256" key="7">
    <source>
        <dbReference type="SAM" id="Phobius"/>
    </source>
</evidence>
<name>A0A9W4MFB9_9ACTN</name>
<keyword evidence="4 7" id="KW-1133">Transmembrane helix</keyword>
<gene>
    <name evidence="8" type="primary">rodA</name>
    <name evidence="8" type="ORF">SBRY_50695</name>
</gene>
<keyword evidence="5 7" id="KW-0472">Membrane</keyword>
<sequence>MSASNTTTITSIGAPNRRNTELALLVFAVAIPVFAYANVGLAKNGSVPAGLLGYGVGLGLLATVTHLLVRKFAPYADPLMLPIATLLNGLGLVLIWRLDQEPSLGAAMAPKQLMWSTFGVVLFVLVLVFVKDHRILQRYTYISMVLALFLLVLPVFFPPVYGARIWVTLPGIGSLQPGEFAKIIITVFFAGYLMVKRDALALASRRVMGLYLPRGRDLGPILVIWAVSLLILVFETDLGTSLLFFGLFVVMLYVATERTSWIVFGLLLSSAGAVAVASSEPHVKTRVQDWLHPLALENGAVTETAQARYAFGSGGLFGSGLGQGYSRLIHGIAPKSDYILATVGEELGLAGLMAVLLLYGLLIERGIRTALAARDPFGKLLAIGLSGGFALQVFVVAGGVTGLIPLTGMTMPFMAQGGSSVIANWALVAILLRISDTARRPAPSPAPSPDAEATQVVRNQ</sequence>
<comment type="caution">
    <text evidence="8">The sequence shown here is derived from an EMBL/GenBank/DDBJ whole genome shotgun (WGS) entry which is preliminary data.</text>
</comment>
<protein>
    <submittedName>
        <fullName evidence="8">Uncharacterized FtsW-like protein</fullName>
    </submittedName>
</protein>
<dbReference type="PANTHER" id="PTHR30474:SF3">
    <property type="entry name" value="PEPTIDOGLYCAN GLYCOSYLTRANSFERASE RODA"/>
    <property type="match status" value="1"/>
</dbReference>
<accession>A0A9W4MFB9</accession>
<organism evidence="8 9">
    <name type="scientific">Actinacidiphila bryophytorum</name>
    <dbReference type="NCBI Taxonomy" id="1436133"/>
    <lineage>
        <taxon>Bacteria</taxon>
        <taxon>Bacillati</taxon>
        <taxon>Actinomycetota</taxon>
        <taxon>Actinomycetes</taxon>
        <taxon>Kitasatosporales</taxon>
        <taxon>Streptomycetaceae</taxon>
        <taxon>Actinacidiphila</taxon>
    </lineage>
</organism>
<feature type="transmembrane region" description="Helical" evidence="7">
    <location>
        <begin position="177"/>
        <end position="195"/>
    </location>
</feature>
<evidence type="ECO:0000256" key="4">
    <source>
        <dbReference type="ARBA" id="ARBA00022989"/>
    </source>
</evidence>
<feature type="transmembrane region" description="Helical" evidence="7">
    <location>
        <begin position="139"/>
        <end position="157"/>
    </location>
</feature>
<feature type="transmembrane region" description="Helical" evidence="7">
    <location>
        <begin position="21"/>
        <end position="39"/>
    </location>
</feature>
<evidence type="ECO:0000256" key="6">
    <source>
        <dbReference type="SAM" id="MobiDB-lite"/>
    </source>
</evidence>
<evidence type="ECO:0000313" key="9">
    <source>
        <dbReference type="Proteomes" id="UP001153328"/>
    </source>
</evidence>
<evidence type="ECO:0000256" key="1">
    <source>
        <dbReference type="ARBA" id="ARBA00004141"/>
    </source>
</evidence>
<feature type="transmembrane region" description="Helical" evidence="7">
    <location>
        <begin position="216"/>
        <end position="234"/>
    </location>
</feature>
<proteinExistence type="predicted"/>
<feature type="transmembrane region" description="Helical" evidence="7">
    <location>
        <begin position="413"/>
        <end position="432"/>
    </location>
</feature>
<dbReference type="RefSeq" id="WP_205045302.1">
    <property type="nucleotide sequence ID" value="NZ_CAJVAX010000019.1"/>
</dbReference>